<dbReference type="PANTHER" id="PTHR31145">
    <property type="entry name" value="INTEGRAL MEMBRANE PROTEIN (AFU_ORTHOLOGUE AFUA_7G01610)"/>
    <property type="match status" value="1"/>
</dbReference>
<dbReference type="SMART" id="SM01320">
    <property type="entry name" value="TRP_N"/>
    <property type="match status" value="1"/>
</dbReference>
<feature type="region of interest" description="Disordered" evidence="7">
    <location>
        <begin position="719"/>
        <end position="763"/>
    </location>
</feature>
<dbReference type="PANTHER" id="PTHR31145:SF5">
    <property type="entry name" value="DUF907 DOMAIN PROTEIN (AFU_ORTHOLOGUE AFUA_2G06100)"/>
    <property type="match status" value="1"/>
</dbReference>
<proteinExistence type="inferred from homology"/>
<accession>A0A9P8VAT4</accession>
<evidence type="ECO:0000256" key="2">
    <source>
        <dbReference type="ARBA" id="ARBA00010642"/>
    </source>
</evidence>
<evidence type="ECO:0000259" key="10">
    <source>
        <dbReference type="SMART" id="SM01320"/>
    </source>
</evidence>
<name>A0A9P8VAT4_9PEZI</name>
<dbReference type="InterPro" id="IPR032800">
    <property type="entry name" value="TRP_N"/>
</dbReference>
<protein>
    <recommendedName>
        <fullName evidence="10">ML-like domain-containing protein</fullName>
    </recommendedName>
</protein>
<dbReference type="InterPro" id="IPR040241">
    <property type="entry name" value="TRP_Flc/Pkd2-like"/>
</dbReference>
<feature type="transmembrane region" description="Helical" evidence="8">
    <location>
        <begin position="360"/>
        <end position="391"/>
    </location>
</feature>
<feature type="domain" description="ML-like" evidence="10">
    <location>
        <begin position="28"/>
        <end position="169"/>
    </location>
</feature>
<dbReference type="Pfam" id="PF14558">
    <property type="entry name" value="TRP_N"/>
    <property type="match status" value="1"/>
</dbReference>
<evidence type="ECO:0000256" key="6">
    <source>
        <dbReference type="ARBA" id="ARBA00023136"/>
    </source>
</evidence>
<feature type="signal peptide" evidence="9">
    <location>
        <begin position="1"/>
        <end position="26"/>
    </location>
</feature>
<feature type="chain" id="PRO_5040263641" description="ML-like domain-containing protein" evidence="9">
    <location>
        <begin position="27"/>
        <end position="763"/>
    </location>
</feature>
<reference evidence="11" key="1">
    <citation type="journal article" date="2021" name="Nat. Commun.">
        <title>Genetic determinants of endophytism in the Arabidopsis root mycobiome.</title>
        <authorList>
            <person name="Mesny F."/>
            <person name="Miyauchi S."/>
            <person name="Thiergart T."/>
            <person name="Pickel B."/>
            <person name="Atanasova L."/>
            <person name="Karlsson M."/>
            <person name="Huettel B."/>
            <person name="Barry K.W."/>
            <person name="Haridas S."/>
            <person name="Chen C."/>
            <person name="Bauer D."/>
            <person name="Andreopoulos W."/>
            <person name="Pangilinan J."/>
            <person name="LaButti K."/>
            <person name="Riley R."/>
            <person name="Lipzen A."/>
            <person name="Clum A."/>
            <person name="Drula E."/>
            <person name="Henrissat B."/>
            <person name="Kohler A."/>
            <person name="Grigoriev I.V."/>
            <person name="Martin F.M."/>
            <person name="Hacquard S."/>
        </authorList>
    </citation>
    <scope>NUCLEOTIDE SEQUENCE</scope>
    <source>
        <strain evidence="11">MPI-SDFR-AT-0117</strain>
    </source>
</reference>
<evidence type="ECO:0000256" key="9">
    <source>
        <dbReference type="SAM" id="SignalP"/>
    </source>
</evidence>
<dbReference type="Proteomes" id="UP000770015">
    <property type="component" value="Unassembled WGS sequence"/>
</dbReference>
<keyword evidence="6 8" id="KW-0472">Membrane</keyword>
<evidence type="ECO:0000256" key="3">
    <source>
        <dbReference type="ARBA" id="ARBA00022692"/>
    </source>
</evidence>
<feature type="compositionally biased region" description="Basic and acidic residues" evidence="7">
    <location>
        <begin position="627"/>
        <end position="637"/>
    </location>
</feature>
<sequence length="763" mass="82040">MSSSKHSWGPGRLLVLAATLLNGAMAADVLSTVGLTNCGLDSDITVHRADITYDNASRNVTFDLSGTSKRVQNVTAELKVTAYGQDIFTQSFNPCSSDTFVAQLCPVPSGTFGAAGSLEIPKQYADMVPGIAFQVPDIAALAKLELKSADGDSTVACIQSQVSNGKTANLPVVSYVAAGIAGTALVASGVSAIGSAIASGGGAAGGAAPSPSFGETIGWFQSIAMNGMLSVSYPPVYSSFTKNFAFSAGLIPWTRMQVAIDDFRRVTGGNLTRSSVETLRNTTLVFPDGSTIDGNQTASTPFKVKRAIEDFSFLLARQIDTTIGGDTDTTSEPEQNGLTKQVEGLTAFVEKLGVPETNTFMTALLVLAIIVAAIVVGILLVKVVLEFWALFGSFPKALAGFREHYWRTLARALTSLILLLYGIWVIYCVYQFSQGDSWAAQTLAGVTLAIFTGVLAFFSFKIWWTARQLKKTEGDSSGLYDKKEVWIKYSHFYEAYKKDYWWLFVPIIIYMLAKGVVIAAGNGHGLTQASIHLGLEAALLILLIWKRPFERKSGNVINITIQVVRVLSVACILVFVERFGIAQTTQTVTGVVLIAVQAALTGLLAILICWNAINSCCKANPHRKRRKEMEKRQREDTLTPLDARNSLLLDRKDPETGPNGETTYSMSTTVEKGGPHATTARSTSPEAYDGYHRKAPSQGSLNFFGGRDDGSGAYRALTPTDFTHGRSPSHDRLVQPSGMARQPTLPNVGGGGYGGYNAQYNRY</sequence>
<evidence type="ECO:0000256" key="4">
    <source>
        <dbReference type="ARBA" id="ARBA00022729"/>
    </source>
</evidence>
<dbReference type="GO" id="GO:0016020">
    <property type="term" value="C:membrane"/>
    <property type="evidence" value="ECO:0007669"/>
    <property type="project" value="UniProtKB-SubCell"/>
</dbReference>
<dbReference type="GO" id="GO:0009272">
    <property type="term" value="P:fungal-type cell wall biogenesis"/>
    <property type="evidence" value="ECO:0007669"/>
    <property type="project" value="TreeGrafter"/>
</dbReference>
<dbReference type="GO" id="GO:0055085">
    <property type="term" value="P:transmembrane transport"/>
    <property type="evidence" value="ECO:0007669"/>
    <property type="project" value="TreeGrafter"/>
</dbReference>
<comment type="caution">
    <text evidence="11">The sequence shown here is derived from an EMBL/GenBank/DDBJ whole genome shotgun (WGS) entry which is preliminary data.</text>
</comment>
<comment type="similarity">
    <text evidence="2">Belongs to the transient receptor potential (TRP) ion channel family.</text>
</comment>
<evidence type="ECO:0000313" key="11">
    <source>
        <dbReference type="EMBL" id="KAH6685290.1"/>
    </source>
</evidence>
<dbReference type="EMBL" id="JAGSXJ010000015">
    <property type="protein sequence ID" value="KAH6685290.1"/>
    <property type="molecule type" value="Genomic_DNA"/>
</dbReference>
<evidence type="ECO:0000256" key="7">
    <source>
        <dbReference type="SAM" id="MobiDB-lite"/>
    </source>
</evidence>
<organism evidence="11 12">
    <name type="scientific">Plectosphaerella plurivora</name>
    <dbReference type="NCBI Taxonomy" id="936078"/>
    <lineage>
        <taxon>Eukaryota</taxon>
        <taxon>Fungi</taxon>
        <taxon>Dikarya</taxon>
        <taxon>Ascomycota</taxon>
        <taxon>Pezizomycotina</taxon>
        <taxon>Sordariomycetes</taxon>
        <taxon>Hypocreomycetidae</taxon>
        <taxon>Glomerellales</taxon>
        <taxon>Plectosphaerellaceae</taxon>
        <taxon>Plectosphaerella</taxon>
    </lineage>
</organism>
<evidence type="ECO:0000313" key="12">
    <source>
        <dbReference type="Proteomes" id="UP000770015"/>
    </source>
</evidence>
<feature type="transmembrane region" description="Helical" evidence="8">
    <location>
        <begin position="412"/>
        <end position="432"/>
    </location>
</feature>
<dbReference type="OrthoDB" id="2115177at2759"/>
<gene>
    <name evidence="11" type="ORF">F5X68DRAFT_19347</name>
</gene>
<keyword evidence="5 8" id="KW-1133">Transmembrane helix</keyword>
<feature type="transmembrane region" description="Helical" evidence="8">
    <location>
        <begin position="588"/>
        <end position="613"/>
    </location>
</feature>
<dbReference type="AlphaFoldDB" id="A0A9P8VAT4"/>
<feature type="transmembrane region" description="Helical" evidence="8">
    <location>
        <begin position="526"/>
        <end position="545"/>
    </location>
</feature>
<keyword evidence="12" id="KW-1185">Reference proteome</keyword>
<feature type="transmembrane region" description="Helical" evidence="8">
    <location>
        <begin position="500"/>
        <end position="520"/>
    </location>
</feature>
<evidence type="ECO:0000256" key="8">
    <source>
        <dbReference type="SAM" id="Phobius"/>
    </source>
</evidence>
<dbReference type="InterPro" id="IPR010308">
    <property type="entry name" value="TRP_C"/>
</dbReference>
<comment type="subcellular location">
    <subcellularLocation>
        <location evidence="1">Membrane</location>
        <topology evidence="1">Multi-pass membrane protein</topology>
    </subcellularLocation>
</comment>
<dbReference type="Pfam" id="PF06011">
    <property type="entry name" value="TRP"/>
    <property type="match status" value="1"/>
</dbReference>
<keyword evidence="4 9" id="KW-0732">Signal</keyword>
<feature type="region of interest" description="Disordered" evidence="7">
    <location>
        <begin position="621"/>
        <end position="692"/>
    </location>
</feature>
<feature type="compositionally biased region" description="Polar residues" evidence="7">
    <location>
        <begin position="659"/>
        <end position="670"/>
    </location>
</feature>
<feature type="transmembrane region" description="Helical" evidence="8">
    <location>
        <begin position="438"/>
        <end position="460"/>
    </location>
</feature>
<feature type="transmembrane region" description="Helical" evidence="8">
    <location>
        <begin position="557"/>
        <end position="576"/>
    </location>
</feature>
<evidence type="ECO:0000256" key="1">
    <source>
        <dbReference type="ARBA" id="ARBA00004141"/>
    </source>
</evidence>
<keyword evidence="3 8" id="KW-0812">Transmembrane</keyword>
<evidence type="ECO:0000256" key="5">
    <source>
        <dbReference type="ARBA" id="ARBA00022989"/>
    </source>
</evidence>